<dbReference type="InterPro" id="IPR002401">
    <property type="entry name" value="Cyt_P450_E_grp-I"/>
</dbReference>
<comment type="cofactor">
    <cofactor evidence="1">
        <name>heme</name>
        <dbReference type="ChEBI" id="CHEBI:30413"/>
    </cofactor>
</comment>
<proteinExistence type="predicted"/>
<accession>A0A7J7BUV0</accession>
<keyword evidence="6" id="KW-0472">Membrane</keyword>
<dbReference type="SUPFAM" id="SSF48264">
    <property type="entry name" value="Cytochrome P450"/>
    <property type="match status" value="2"/>
</dbReference>
<protein>
    <recommendedName>
        <fullName evidence="9">Cytochrome P450 89A2-like</fullName>
    </recommendedName>
</protein>
<dbReference type="GO" id="GO:0005506">
    <property type="term" value="F:iron ion binding"/>
    <property type="evidence" value="ECO:0007669"/>
    <property type="project" value="InterPro"/>
</dbReference>
<evidence type="ECO:0000256" key="1">
    <source>
        <dbReference type="ARBA" id="ARBA00001971"/>
    </source>
</evidence>
<evidence type="ECO:0000313" key="8">
    <source>
        <dbReference type="Proteomes" id="UP000593562"/>
    </source>
</evidence>
<evidence type="ECO:0000256" key="2">
    <source>
        <dbReference type="ARBA" id="ARBA00004167"/>
    </source>
</evidence>
<dbReference type="AlphaFoldDB" id="A0A7J7BUV0"/>
<evidence type="ECO:0000256" key="6">
    <source>
        <dbReference type="ARBA" id="ARBA00023136"/>
    </source>
</evidence>
<keyword evidence="8" id="KW-1185">Reference proteome</keyword>
<dbReference type="PRINTS" id="PR00463">
    <property type="entry name" value="EP450I"/>
</dbReference>
<keyword evidence="4" id="KW-0479">Metal-binding</keyword>
<evidence type="ECO:0000256" key="3">
    <source>
        <dbReference type="ARBA" id="ARBA00022692"/>
    </source>
</evidence>
<organism evidence="7 8">
    <name type="scientific">Tripterygium wilfordii</name>
    <name type="common">Thunder God vine</name>
    <dbReference type="NCBI Taxonomy" id="458696"/>
    <lineage>
        <taxon>Eukaryota</taxon>
        <taxon>Viridiplantae</taxon>
        <taxon>Streptophyta</taxon>
        <taxon>Embryophyta</taxon>
        <taxon>Tracheophyta</taxon>
        <taxon>Spermatophyta</taxon>
        <taxon>Magnoliopsida</taxon>
        <taxon>eudicotyledons</taxon>
        <taxon>Gunneridae</taxon>
        <taxon>Pentapetalae</taxon>
        <taxon>rosids</taxon>
        <taxon>fabids</taxon>
        <taxon>Celastrales</taxon>
        <taxon>Celastraceae</taxon>
        <taxon>Tripterygium</taxon>
    </lineage>
</organism>
<dbReference type="GO" id="GO:0016709">
    <property type="term" value="F:oxidoreductase activity, acting on paired donors, with incorporation or reduction of molecular oxygen, NAD(P)H as one donor, and incorporation of one atom of oxygen"/>
    <property type="evidence" value="ECO:0007669"/>
    <property type="project" value="TreeGrafter"/>
</dbReference>
<evidence type="ECO:0000256" key="5">
    <source>
        <dbReference type="ARBA" id="ARBA00022989"/>
    </source>
</evidence>
<dbReference type="PANTHER" id="PTHR24298">
    <property type="entry name" value="FLAVONOID 3'-MONOOXYGENASE-RELATED"/>
    <property type="match status" value="1"/>
</dbReference>
<dbReference type="Gene3D" id="1.10.630.10">
    <property type="entry name" value="Cytochrome P450"/>
    <property type="match status" value="2"/>
</dbReference>
<dbReference type="InterPro" id="IPR001128">
    <property type="entry name" value="Cyt_P450"/>
</dbReference>
<name>A0A7J7BUV0_TRIWF</name>
<dbReference type="InterPro" id="IPR051103">
    <property type="entry name" value="Plant_metabolite_P450s"/>
</dbReference>
<dbReference type="InParanoid" id="A0A7J7BUV0"/>
<evidence type="ECO:0008006" key="9">
    <source>
        <dbReference type="Google" id="ProtNLM"/>
    </source>
</evidence>
<dbReference type="PANTHER" id="PTHR24298:SF800">
    <property type="entry name" value="CYTOCHROME P450 89A2-RELATED"/>
    <property type="match status" value="1"/>
</dbReference>
<reference evidence="7 8" key="1">
    <citation type="journal article" date="2020" name="Nat. Commun.">
        <title>Genome of Tripterygium wilfordii and identification of cytochrome P450 involved in triptolide biosynthesis.</title>
        <authorList>
            <person name="Tu L."/>
            <person name="Su P."/>
            <person name="Zhang Z."/>
            <person name="Gao L."/>
            <person name="Wang J."/>
            <person name="Hu T."/>
            <person name="Zhou J."/>
            <person name="Zhang Y."/>
            <person name="Zhao Y."/>
            <person name="Liu Y."/>
            <person name="Song Y."/>
            <person name="Tong Y."/>
            <person name="Lu Y."/>
            <person name="Yang J."/>
            <person name="Xu C."/>
            <person name="Jia M."/>
            <person name="Peters R.J."/>
            <person name="Huang L."/>
            <person name="Gao W."/>
        </authorList>
    </citation>
    <scope>NUCLEOTIDE SEQUENCE [LARGE SCALE GENOMIC DNA]</scope>
    <source>
        <strain evidence="8">cv. XIE 37</strain>
        <tissue evidence="7">Leaf</tissue>
    </source>
</reference>
<evidence type="ECO:0000313" key="7">
    <source>
        <dbReference type="EMBL" id="KAF5725670.1"/>
    </source>
</evidence>
<evidence type="ECO:0000256" key="4">
    <source>
        <dbReference type="ARBA" id="ARBA00022723"/>
    </source>
</evidence>
<sequence>MDIWFMLLISISIAALLKPLINLLIPTNKLPPGPRRIPIISDLLWLRRTPADSEPILRSLHANLGPIITLRIWSRTSIFVADRYLAHKALVQNGAVFADRPPCLTTRKILTCNQGNINSASYGPNWRLFRRNLTSEILNPSRVRAYSHARKWVLQILIDRLVSDSKSVIEDVMLDKYLIPKNGTVNFMLAEMGWDPKVWEDPMGFKPERFIGSDGEVVFDITGSKEIKMMPFGVVASSMDEGGEDQA</sequence>
<dbReference type="EMBL" id="JAAARO010000023">
    <property type="protein sequence ID" value="KAF5725670.1"/>
    <property type="molecule type" value="Genomic_DNA"/>
</dbReference>
<dbReference type="InterPro" id="IPR036396">
    <property type="entry name" value="Cyt_P450_sf"/>
</dbReference>
<comment type="subcellular location">
    <subcellularLocation>
        <location evidence="2">Membrane</location>
        <topology evidence="2">Single-pass membrane protein</topology>
    </subcellularLocation>
</comment>
<dbReference type="GO" id="GO:0020037">
    <property type="term" value="F:heme binding"/>
    <property type="evidence" value="ECO:0007669"/>
    <property type="project" value="InterPro"/>
</dbReference>
<keyword evidence="3" id="KW-0812">Transmembrane</keyword>
<comment type="caution">
    <text evidence="7">The sequence shown here is derived from an EMBL/GenBank/DDBJ whole genome shotgun (WGS) entry which is preliminary data.</text>
</comment>
<dbReference type="Pfam" id="PF00067">
    <property type="entry name" value="p450"/>
    <property type="match status" value="2"/>
</dbReference>
<keyword evidence="5" id="KW-1133">Transmembrane helix</keyword>
<dbReference type="GO" id="GO:0016020">
    <property type="term" value="C:membrane"/>
    <property type="evidence" value="ECO:0007669"/>
    <property type="project" value="UniProtKB-SubCell"/>
</dbReference>
<gene>
    <name evidence="7" type="ORF">HS088_TW23G00397</name>
</gene>
<dbReference type="Proteomes" id="UP000593562">
    <property type="component" value="Unassembled WGS sequence"/>
</dbReference>